<sequence>MSKAKQNLRKGQTLPVEDLDNLVNAVQNTISQRTRRQVITLKLEFPKVIQPLEKQNGNKKNAKYIKQIDKGTNKKTSKKCISQKLKKQEVFSDILIDEYVLENGNKNVFQRAQMDDKSSKQNENNKLQSQNLMQQNFILDMIALQARSELRLQLDWNNHELWNEEISQKNENLCKILQDESHDQDSVMCYSFFSNDNEIIKNCVIQKKNKKEIQRLTYNIDKLEEFAQDWNQIKFEENISYSKDQNHQNEVGIFQTLKAEDQQKSFQQDDELNEAKIFQHFLNEATYENPSRNSCKEIHKLIRLRHDKNCVDVYKIDHLWSELHNSKELNELSFQQFLKCIIDMHDQDLLWLDQQKRRVYLI</sequence>
<dbReference type="OMA" id="SCKEIHK"/>
<gene>
    <name evidence="1" type="ORF">GSPATT00007939001</name>
</gene>
<name>A0CKS6_PARTE</name>
<dbReference type="OrthoDB" id="309351at2759"/>
<organism evidence="1 2">
    <name type="scientific">Paramecium tetraurelia</name>
    <dbReference type="NCBI Taxonomy" id="5888"/>
    <lineage>
        <taxon>Eukaryota</taxon>
        <taxon>Sar</taxon>
        <taxon>Alveolata</taxon>
        <taxon>Ciliophora</taxon>
        <taxon>Intramacronucleata</taxon>
        <taxon>Oligohymenophorea</taxon>
        <taxon>Peniculida</taxon>
        <taxon>Parameciidae</taxon>
        <taxon>Paramecium</taxon>
    </lineage>
</organism>
<protein>
    <submittedName>
        <fullName evidence="1">Uncharacterized protein</fullName>
    </submittedName>
</protein>
<dbReference type="KEGG" id="ptm:GSPATT00007939001"/>
<evidence type="ECO:0000313" key="2">
    <source>
        <dbReference type="Proteomes" id="UP000000600"/>
    </source>
</evidence>
<dbReference type="GeneID" id="5024593"/>
<dbReference type="InParanoid" id="A0CKS6"/>
<dbReference type="HOGENOM" id="CLU_766078_0_0_1"/>
<accession>A0CKS6</accession>
<proteinExistence type="predicted"/>
<dbReference type="AlphaFoldDB" id="A0CKS6"/>
<reference evidence="1 2" key="1">
    <citation type="journal article" date="2006" name="Nature">
        <title>Global trends of whole-genome duplications revealed by the ciliate Paramecium tetraurelia.</title>
        <authorList>
            <consortium name="Genoscope"/>
            <person name="Aury J.-M."/>
            <person name="Jaillon O."/>
            <person name="Duret L."/>
            <person name="Noel B."/>
            <person name="Jubin C."/>
            <person name="Porcel B.M."/>
            <person name="Segurens B."/>
            <person name="Daubin V."/>
            <person name="Anthouard V."/>
            <person name="Aiach N."/>
            <person name="Arnaiz O."/>
            <person name="Billaut A."/>
            <person name="Beisson J."/>
            <person name="Blanc I."/>
            <person name="Bouhouche K."/>
            <person name="Camara F."/>
            <person name="Duharcourt S."/>
            <person name="Guigo R."/>
            <person name="Gogendeau D."/>
            <person name="Katinka M."/>
            <person name="Keller A.-M."/>
            <person name="Kissmehl R."/>
            <person name="Klotz C."/>
            <person name="Koll F."/>
            <person name="Le Moue A."/>
            <person name="Lepere C."/>
            <person name="Malinsky S."/>
            <person name="Nowacki M."/>
            <person name="Nowak J.K."/>
            <person name="Plattner H."/>
            <person name="Poulain J."/>
            <person name="Ruiz F."/>
            <person name="Serrano V."/>
            <person name="Zagulski M."/>
            <person name="Dessen P."/>
            <person name="Betermier M."/>
            <person name="Weissenbach J."/>
            <person name="Scarpelli C."/>
            <person name="Schachter V."/>
            <person name="Sperling L."/>
            <person name="Meyer E."/>
            <person name="Cohen J."/>
            <person name="Wincker P."/>
        </authorList>
    </citation>
    <scope>NUCLEOTIDE SEQUENCE [LARGE SCALE GENOMIC DNA]</scope>
    <source>
        <strain evidence="1 2">Stock d4-2</strain>
    </source>
</reference>
<keyword evidence="2" id="KW-1185">Reference proteome</keyword>
<evidence type="ECO:0000313" key="1">
    <source>
        <dbReference type="EMBL" id="CAK71393.1"/>
    </source>
</evidence>
<dbReference type="EMBL" id="CT868097">
    <property type="protein sequence ID" value="CAK71393.1"/>
    <property type="molecule type" value="Genomic_DNA"/>
</dbReference>
<dbReference type="RefSeq" id="XP_001438790.1">
    <property type="nucleotide sequence ID" value="XM_001438753.1"/>
</dbReference>
<dbReference type="Proteomes" id="UP000000600">
    <property type="component" value="Unassembled WGS sequence"/>
</dbReference>